<gene>
    <name evidence="1" type="ORF">Gohar_000826</name>
</gene>
<protein>
    <submittedName>
        <fullName evidence="1">Uncharacterized protein</fullName>
    </submittedName>
</protein>
<dbReference type="AlphaFoldDB" id="A0A7J9I1Z8"/>
<sequence>MMFTLMETVKKEKQLRYQLYILKLKGRILKANWRGCKIVQSNRKIMQCN</sequence>
<proteinExistence type="predicted"/>
<name>A0A7J9I1Z8_9ROSI</name>
<dbReference type="EMBL" id="JABFAD010000013">
    <property type="protein sequence ID" value="MBA0816132.1"/>
    <property type="molecule type" value="Genomic_DNA"/>
</dbReference>
<evidence type="ECO:0000313" key="1">
    <source>
        <dbReference type="EMBL" id="MBA0816132.1"/>
    </source>
</evidence>
<keyword evidence="2" id="KW-1185">Reference proteome</keyword>
<dbReference type="Proteomes" id="UP000593560">
    <property type="component" value="Unassembled WGS sequence"/>
</dbReference>
<comment type="caution">
    <text evidence="1">The sequence shown here is derived from an EMBL/GenBank/DDBJ whole genome shotgun (WGS) entry which is preliminary data.</text>
</comment>
<evidence type="ECO:0000313" key="2">
    <source>
        <dbReference type="Proteomes" id="UP000593560"/>
    </source>
</evidence>
<reference evidence="1 2" key="1">
    <citation type="journal article" date="2019" name="Genome Biol. Evol.">
        <title>Insights into the evolution of the New World diploid cottons (Gossypium, subgenus Houzingenia) based on genome sequencing.</title>
        <authorList>
            <person name="Grover C.E."/>
            <person name="Arick M.A. 2nd"/>
            <person name="Thrash A."/>
            <person name="Conover J.L."/>
            <person name="Sanders W.S."/>
            <person name="Peterson D.G."/>
            <person name="Frelichowski J.E."/>
            <person name="Scheffler J.A."/>
            <person name="Scheffler B.E."/>
            <person name="Wendel J.F."/>
        </authorList>
    </citation>
    <scope>NUCLEOTIDE SEQUENCE [LARGE SCALE GENOMIC DNA]</scope>
    <source>
        <strain evidence="1">0</strain>
        <tissue evidence="1">Leaf</tissue>
    </source>
</reference>
<accession>A0A7J9I1Z8</accession>
<organism evidence="1 2">
    <name type="scientific">Gossypium harknessii</name>
    <dbReference type="NCBI Taxonomy" id="34285"/>
    <lineage>
        <taxon>Eukaryota</taxon>
        <taxon>Viridiplantae</taxon>
        <taxon>Streptophyta</taxon>
        <taxon>Embryophyta</taxon>
        <taxon>Tracheophyta</taxon>
        <taxon>Spermatophyta</taxon>
        <taxon>Magnoliopsida</taxon>
        <taxon>eudicotyledons</taxon>
        <taxon>Gunneridae</taxon>
        <taxon>Pentapetalae</taxon>
        <taxon>rosids</taxon>
        <taxon>malvids</taxon>
        <taxon>Malvales</taxon>
        <taxon>Malvaceae</taxon>
        <taxon>Malvoideae</taxon>
        <taxon>Gossypium</taxon>
    </lineage>
</organism>